<feature type="compositionally biased region" description="Basic and acidic residues" evidence="1">
    <location>
        <begin position="54"/>
        <end position="80"/>
    </location>
</feature>
<protein>
    <submittedName>
        <fullName evidence="2">Uncharacterized protein</fullName>
    </submittedName>
</protein>
<proteinExistence type="predicted"/>
<evidence type="ECO:0000313" key="2">
    <source>
        <dbReference type="EMBL" id="PIO35486.1"/>
    </source>
</evidence>
<dbReference type="AlphaFoldDB" id="A0A2G9S5T0"/>
<keyword evidence="3" id="KW-1185">Reference proteome</keyword>
<feature type="region of interest" description="Disordered" evidence="1">
    <location>
        <begin position="47"/>
        <end position="125"/>
    </location>
</feature>
<sequence>TRLSRGSLTHLRVWLACTSPEEEKTAAAHNASLPRAVAAMFSEQSWTGQLYAPRDPHTPNHRAPDTEHGGRSPGTQEDKIRRRQPVTHTGAPPKCHARGHGTPHTRSSLTCQLPLTGPPAHSSRGPDWPVHHTNFLEGAIAPPWICPCI</sequence>
<gene>
    <name evidence="2" type="ORF">AB205_0182640</name>
</gene>
<feature type="non-terminal residue" evidence="2">
    <location>
        <position position="149"/>
    </location>
</feature>
<evidence type="ECO:0000313" key="3">
    <source>
        <dbReference type="Proteomes" id="UP000228934"/>
    </source>
</evidence>
<feature type="compositionally biased region" description="Polar residues" evidence="1">
    <location>
        <begin position="104"/>
        <end position="113"/>
    </location>
</feature>
<dbReference type="EMBL" id="KV925861">
    <property type="protein sequence ID" value="PIO35486.1"/>
    <property type="molecule type" value="Genomic_DNA"/>
</dbReference>
<evidence type="ECO:0000256" key="1">
    <source>
        <dbReference type="SAM" id="MobiDB-lite"/>
    </source>
</evidence>
<feature type="non-terminal residue" evidence="2">
    <location>
        <position position="1"/>
    </location>
</feature>
<dbReference type="Proteomes" id="UP000228934">
    <property type="component" value="Unassembled WGS sequence"/>
</dbReference>
<organism evidence="2 3">
    <name type="scientific">Aquarana catesbeiana</name>
    <name type="common">American bullfrog</name>
    <name type="synonym">Rana catesbeiana</name>
    <dbReference type="NCBI Taxonomy" id="8400"/>
    <lineage>
        <taxon>Eukaryota</taxon>
        <taxon>Metazoa</taxon>
        <taxon>Chordata</taxon>
        <taxon>Craniata</taxon>
        <taxon>Vertebrata</taxon>
        <taxon>Euteleostomi</taxon>
        <taxon>Amphibia</taxon>
        <taxon>Batrachia</taxon>
        <taxon>Anura</taxon>
        <taxon>Neobatrachia</taxon>
        <taxon>Ranoidea</taxon>
        <taxon>Ranidae</taxon>
        <taxon>Aquarana</taxon>
    </lineage>
</organism>
<accession>A0A2G9S5T0</accession>
<reference evidence="3" key="1">
    <citation type="journal article" date="2017" name="Nat. Commun.">
        <title>The North American bullfrog draft genome provides insight into hormonal regulation of long noncoding RNA.</title>
        <authorList>
            <person name="Hammond S.A."/>
            <person name="Warren R.L."/>
            <person name="Vandervalk B.P."/>
            <person name="Kucuk E."/>
            <person name="Khan H."/>
            <person name="Gibb E.A."/>
            <person name="Pandoh P."/>
            <person name="Kirk H."/>
            <person name="Zhao Y."/>
            <person name="Jones M."/>
            <person name="Mungall A.J."/>
            <person name="Coope R."/>
            <person name="Pleasance S."/>
            <person name="Moore R.A."/>
            <person name="Holt R.A."/>
            <person name="Round J.M."/>
            <person name="Ohora S."/>
            <person name="Walle B.V."/>
            <person name="Veldhoen N."/>
            <person name="Helbing C.C."/>
            <person name="Birol I."/>
        </authorList>
    </citation>
    <scope>NUCLEOTIDE SEQUENCE [LARGE SCALE GENOMIC DNA]</scope>
</reference>
<name>A0A2G9S5T0_AQUCT</name>